<evidence type="ECO:0000313" key="1">
    <source>
        <dbReference type="EMBL" id="MBU3065180.1"/>
    </source>
</evidence>
<dbReference type="RefSeq" id="WP_215921028.1">
    <property type="nucleotide sequence ID" value="NZ_JAHKNI010000009.1"/>
</dbReference>
<reference evidence="1 2" key="1">
    <citation type="submission" date="2021-06" db="EMBL/GenBank/DDBJ databases">
        <title>Actinomycetes sequencing.</title>
        <authorList>
            <person name="Shan Q."/>
        </authorList>
    </citation>
    <scope>NUCLEOTIDE SEQUENCE [LARGE SCALE GENOMIC DNA]</scope>
    <source>
        <strain evidence="1 2">NEAU-G5</strain>
    </source>
</reference>
<dbReference type="Gene3D" id="3.10.180.10">
    <property type="entry name" value="2,3-Dihydroxybiphenyl 1,2-Dioxygenase, domain 1"/>
    <property type="match status" value="1"/>
</dbReference>
<dbReference type="Proteomes" id="UP000733379">
    <property type="component" value="Unassembled WGS sequence"/>
</dbReference>
<comment type="caution">
    <text evidence="1">The sequence shown here is derived from an EMBL/GenBank/DDBJ whole genome shotgun (WGS) entry which is preliminary data.</text>
</comment>
<keyword evidence="2" id="KW-1185">Reference proteome</keyword>
<dbReference type="SUPFAM" id="SSF54593">
    <property type="entry name" value="Glyoxalase/Bleomycin resistance protein/Dihydroxybiphenyl dioxygenase"/>
    <property type="match status" value="1"/>
</dbReference>
<sequence length="132" mass="14088">MGIHAIYTPLRVDIEDFPQVLAYYEAVFGEPCALHFRYEAGGLDIATVGRLVLIGGAAQDLATAPRQALIVMVDSLDDWRAALPAAATVIQEPADIPTGRNIMVRNPDGTVFEYVELDPAKVAAVNLVAAPA</sequence>
<evidence type="ECO:0000313" key="2">
    <source>
        <dbReference type="Proteomes" id="UP000733379"/>
    </source>
</evidence>
<gene>
    <name evidence="1" type="ORF">KO481_27085</name>
</gene>
<dbReference type="EMBL" id="JAHKNI010000009">
    <property type="protein sequence ID" value="MBU3065180.1"/>
    <property type="molecule type" value="Genomic_DNA"/>
</dbReference>
<accession>A0ABS6B4D9</accession>
<protein>
    <recommendedName>
        <fullName evidence="3">Glyoxalase</fullName>
    </recommendedName>
</protein>
<name>A0ABS6B4D9_9NOCA</name>
<dbReference type="InterPro" id="IPR029068">
    <property type="entry name" value="Glyas_Bleomycin-R_OHBP_Dase"/>
</dbReference>
<evidence type="ECO:0008006" key="3">
    <source>
        <dbReference type="Google" id="ProtNLM"/>
    </source>
</evidence>
<organism evidence="1 2">
    <name type="scientific">Nocardia albiluteola</name>
    <dbReference type="NCBI Taxonomy" id="2842303"/>
    <lineage>
        <taxon>Bacteria</taxon>
        <taxon>Bacillati</taxon>
        <taxon>Actinomycetota</taxon>
        <taxon>Actinomycetes</taxon>
        <taxon>Mycobacteriales</taxon>
        <taxon>Nocardiaceae</taxon>
        <taxon>Nocardia</taxon>
    </lineage>
</organism>
<proteinExistence type="predicted"/>